<evidence type="ECO:0000256" key="1">
    <source>
        <dbReference type="ARBA" id="ARBA00003761"/>
    </source>
</evidence>
<dbReference type="PANTHER" id="PTHR48095:SF2">
    <property type="entry name" value="BIOTIN CARBOXYLASE, CHLOROPLASTIC"/>
    <property type="match status" value="1"/>
</dbReference>
<keyword evidence="13" id="KW-1185">Reference proteome</keyword>
<feature type="domain" description="Biotin carboxylation" evidence="11">
    <location>
        <begin position="1"/>
        <end position="448"/>
    </location>
</feature>
<dbReference type="SUPFAM" id="SSF51246">
    <property type="entry name" value="Rudiment single hybrid motif"/>
    <property type="match status" value="1"/>
</dbReference>
<dbReference type="AlphaFoldDB" id="A0A5C4JEA3"/>
<evidence type="ECO:0000256" key="6">
    <source>
        <dbReference type="ARBA" id="ARBA00023267"/>
    </source>
</evidence>
<dbReference type="NCBIfam" id="NF006367">
    <property type="entry name" value="PRK08591.1"/>
    <property type="match status" value="1"/>
</dbReference>
<dbReference type="Pfam" id="PF02785">
    <property type="entry name" value="Biotin_carb_C"/>
    <property type="match status" value="1"/>
</dbReference>
<feature type="region of interest" description="Disordered" evidence="9">
    <location>
        <begin position="447"/>
        <end position="468"/>
    </location>
</feature>
<dbReference type="PROSITE" id="PS00866">
    <property type="entry name" value="CPSASE_1"/>
    <property type="match status" value="1"/>
</dbReference>
<comment type="catalytic activity">
    <reaction evidence="7">
        <text>N(6)-biotinyl-L-lysyl-[protein] + hydrogencarbonate + ATP = N(6)-carboxybiotinyl-L-lysyl-[protein] + ADP + phosphate + H(+)</text>
        <dbReference type="Rhea" id="RHEA:13501"/>
        <dbReference type="Rhea" id="RHEA-COMP:10505"/>
        <dbReference type="Rhea" id="RHEA-COMP:10506"/>
        <dbReference type="ChEBI" id="CHEBI:15378"/>
        <dbReference type="ChEBI" id="CHEBI:17544"/>
        <dbReference type="ChEBI" id="CHEBI:30616"/>
        <dbReference type="ChEBI" id="CHEBI:43474"/>
        <dbReference type="ChEBI" id="CHEBI:83144"/>
        <dbReference type="ChEBI" id="CHEBI:83145"/>
        <dbReference type="ChEBI" id="CHEBI:456216"/>
        <dbReference type="EC" id="6.3.4.14"/>
    </reaction>
</comment>
<dbReference type="GO" id="GO:0005524">
    <property type="term" value="F:ATP binding"/>
    <property type="evidence" value="ECO:0007669"/>
    <property type="project" value="UniProtKB-UniRule"/>
</dbReference>
<dbReference type="FunFam" id="3.30.1490.20:FF:000003">
    <property type="entry name" value="acetyl-CoA carboxylase isoform X1"/>
    <property type="match status" value="1"/>
</dbReference>
<dbReference type="EC" id="6.3.4.14" evidence="2"/>
<dbReference type="GO" id="GO:0046872">
    <property type="term" value="F:metal ion binding"/>
    <property type="evidence" value="ECO:0007669"/>
    <property type="project" value="InterPro"/>
</dbReference>
<dbReference type="Pfam" id="PF00289">
    <property type="entry name" value="Biotin_carb_N"/>
    <property type="match status" value="1"/>
</dbReference>
<evidence type="ECO:0000313" key="12">
    <source>
        <dbReference type="EMBL" id="TMR02607.1"/>
    </source>
</evidence>
<dbReference type="PANTHER" id="PTHR48095">
    <property type="entry name" value="PYRUVATE CARBOXYLASE SUBUNIT A"/>
    <property type="match status" value="1"/>
</dbReference>
<evidence type="ECO:0000256" key="2">
    <source>
        <dbReference type="ARBA" id="ARBA00013263"/>
    </source>
</evidence>
<organism evidence="12 13">
    <name type="scientific">Actinomadura soli</name>
    <dbReference type="NCBI Taxonomy" id="2508997"/>
    <lineage>
        <taxon>Bacteria</taxon>
        <taxon>Bacillati</taxon>
        <taxon>Actinomycetota</taxon>
        <taxon>Actinomycetes</taxon>
        <taxon>Streptosporangiales</taxon>
        <taxon>Thermomonosporaceae</taxon>
        <taxon>Actinomadura</taxon>
    </lineage>
</organism>
<dbReference type="InterPro" id="IPR016185">
    <property type="entry name" value="PreATP-grasp_dom_sf"/>
</dbReference>
<dbReference type="Pfam" id="PF02786">
    <property type="entry name" value="CPSase_L_D2"/>
    <property type="match status" value="1"/>
</dbReference>
<dbReference type="InterPro" id="IPR011764">
    <property type="entry name" value="Biotin_carboxylation_dom"/>
</dbReference>
<keyword evidence="4 8" id="KW-0547">Nucleotide-binding</keyword>
<protein>
    <recommendedName>
        <fullName evidence="2">biotin carboxylase</fullName>
        <ecNumber evidence="2">6.3.4.14</ecNumber>
    </recommendedName>
</protein>
<dbReference type="InterPro" id="IPR005479">
    <property type="entry name" value="CPAse_ATP-bd"/>
</dbReference>
<keyword evidence="5 8" id="KW-0067">ATP-binding</keyword>
<evidence type="ECO:0000256" key="4">
    <source>
        <dbReference type="ARBA" id="ARBA00022741"/>
    </source>
</evidence>
<sequence length="468" mass="50117">MFGTVLIANRGEIALRVARTCRELGVRTVAVYSTEDRDSPVVSYADQAVHIGPGPAKRSYLNIPAVIEAARQTGADAVHPGYGFLSEDPDFAEVCGKEGLTFIGPPAEVMARLGDKCTARRTMAETGLPLLPGSFGPVASAQAAREAAERIGFPVIIKAAAGGGGRGMRVVDNLDSVLPVYAEVSGEAQTLFGDSTLYVERYLPSARHVEVQVLCDGHGEAVHLGVRDCSVQRRHQKLLEESPAPCLPPGTIDRMGEAAVAGALAAGYTGAGTFEFLVDADAEFYFMEVNCRIQVEHPVTELVTGLDLVREQLRVAAGERLGLRQDDVRARGAAIECRVNVEDPDRGFVPTPGRIETLELPGGPFVRVDTHGYPGYRVPALYDPLLAKVLAWAPTREQAVARMDRALAEFRAEGPGVRTTAGFLRRVLADERFRAGTYDTGLVSRLMDAPGTADAGPPTTTQPEEERA</sequence>
<evidence type="ECO:0000256" key="9">
    <source>
        <dbReference type="SAM" id="MobiDB-lite"/>
    </source>
</evidence>
<feature type="compositionally biased region" description="Low complexity" evidence="9">
    <location>
        <begin position="448"/>
        <end position="461"/>
    </location>
</feature>
<gene>
    <name evidence="12" type="ORF">ETD83_12360</name>
</gene>
<dbReference type="EMBL" id="VCKW01000049">
    <property type="protein sequence ID" value="TMR02607.1"/>
    <property type="molecule type" value="Genomic_DNA"/>
</dbReference>
<feature type="domain" description="ATP-grasp" evidence="10">
    <location>
        <begin position="120"/>
        <end position="317"/>
    </location>
</feature>
<keyword evidence="6" id="KW-0092">Biotin</keyword>
<dbReference type="Proteomes" id="UP000309174">
    <property type="component" value="Unassembled WGS sequence"/>
</dbReference>
<dbReference type="PROSITE" id="PS50975">
    <property type="entry name" value="ATP_GRASP"/>
    <property type="match status" value="1"/>
</dbReference>
<dbReference type="InterPro" id="IPR011054">
    <property type="entry name" value="Rudment_hybrid_motif"/>
</dbReference>
<name>A0A5C4JEA3_9ACTN</name>
<dbReference type="RefSeq" id="WP_138645240.1">
    <property type="nucleotide sequence ID" value="NZ_VCKW01000049.1"/>
</dbReference>
<evidence type="ECO:0000313" key="13">
    <source>
        <dbReference type="Proteomes" id="UP000309174"/>
    </source>
</evidence>
<dbReference type="PROSITE" id="PS50979">
    <property type="entry name" value="BC"/>
    <property type="match status" value="1"/>
</dbReference>
<comment type="function">
    <text evidence="1">This protein is a component of the acetyl coenzyme A carboxylase complex; first, biotin carboxylase catalyzes the carboxylation of the carrier protein and then the transcarboxylase transfers the carboxyl group to form malonyl-CoA.</text>
</comment>
<evidence type="ECO:0000256" key="8">
    <source>
        <dbReference type="PROSITE-ProRule" id="PRU00409"/>
    </source>
</evidence>
<dbReference type="SUPFAM" id="SSF56059">
    <property type="entry name" value="Glutathione synthetase ATP-binding domain-like"/>
    <property type="match status" value="1"/>
</dbReference>
<evidence type="ECO:0000256" key="3">
    <source>
        <dbReference type="ARBA" id="ARBA00022598"/>
    </source>
</evidence>
<dbReference type="InterPro" id="IPR051602">
    <property type="entry name" value="ACC_Biotin_Carboxylase"/>
</dbReference>
<dbReference type="InterPro" id="IPR005481">
    <property type="entry name" value="BC-like_N"/>
</dbReference>
<dbReference type="SMART" id="SM00878">
    <property type="entry name" value="Biotin_carb_C"/>
    <property type="match status" value="1"/>
</dbReference>
<dbReference type="InterPro" id="IPR005482">
    <property type="entry name" value="Biotin_COase_C"/>
</dbReference>
<evidence type="ECO:0000259" key="10">
    <source>
        <dbReference type="PROSITE" id="PS50975"/>
    </source>
</evidence>
<dbReference type="InterPro" id="IPR011761">
    <property type="entry name" value="ATP-grasp"/>
</dbReference>
<keyword evidence="3" id="KW-0436">Ligase</keyword>
<proteinExistence type="predicted"/>
<accession>A0A5C4JEA3</accession>
<dbReference type="Gene3D" id="3.30.470.20">
    <property type="entry name" value="ATP-grasp fold, B domain"/>
    <property type="match status" value="1"/>
</dbReference>
<evidence type="ECO:0000256" key="5">
    <source>
        <dbReference type="ARBA" id="ARBA00022840"/>
    </source>
</evidence>
<dbReference type="GO" id="GO:0004075">
    <property type="term" value="F:biotin carboxylase activity"/>
    <property type="evidence" value="ECO:0007669"/>
    <property type="project" value="UniProtKB-EC"/>
</dbReference>
<evidence type="ECO:0000259" key="11">
    <source>
        <dbReference type="PROSITE" id="PS50979"/>
    </source>
</evidence>
<reference evidence="12 13" key="1">
    <citation type="submission" date="2019-05" db="EMBL/GenBank/DDBJ databases">
        <title>Draft genome sequence of Actinomadura sp. 14C53.</title>
        <authorList>
            <person name="Saricaoglu S."/>
            <person name="Isik K."/>
        </authorList>
    </citation>
    <scope>NUCLEOTIDE SEQUENCE [LARGE SCALE GENOMIC DNA]</scope>
    <source>
        <strain evidence="12 13">14C53</strain>
    </source>
</reference>
<comment type="caution">
    <text evidence="12">The sequence shown here is derived from an EMBL/GenBank/DDBJ whole genome shotgun (WGS) entry which is preliminary data.</text>
</comment>
<evidence type="ECO:0000256" key="7">
    <source>
        <dbReference type="ARBA" id="ARBA00048600"/>
    </source>
</evidence>
<dbReference type="SUPFAM" id="SSF52440">
    <property type="entry name" value="PreATP-grasp domain"/>
    <property type="match status" value="1"/>
</dbReference>
<dbReference type="OrthoDB" id="5166719at2"/>
<dbReference type="FunFam" id="3.40.50.20:FF:000010">
    <property type="entry name" value="Propionyl-CoA carboxylase subunit alpha"/>
    <property type="match status" value="1"/>
</dbReference>